<keyword evidence="1" id="KW-1133">Transmembrane helix</keyword>
<dbReference type="EMBL" id="BNBE01000002">
    <property type="protein sequence ID" value="GHG04299.1"/>
    <property type="molecule type" value="Genomic_DNA"/>
</dbReference>
<sequence length="98" mass="9980">MDTTPVVLAVPIEEIGDHLLTVGGTWAEKGLMVAILFAVLVAVCTKMSLKAGIGALIGLVVCLGIYQSKDVLANAFKETISNVSTQTPAPSAPPASGS</sequence>
<keyword evidence="1" id="KW-0472">Membrane</keyword>
<accession>A0A919BR18</accession>
<reference evidence="2" key="1">
    <citation type="journal article" date="2014" name="Int. J. Syst. Evol. Microbiol.">
        <title>Complete genome sequence of Corynebacterium casei LMG S-19264T (=DSM 44701T), isolated from a smear-ripened cheese.</title>
        <authorList>
            <consortium name="US DOE Joint Genome Institute (JGI-PGF)"/>
            <person name="Walter F."/>
            <person name="Albersmeier A."/>
            <person name="Kalinowski J."/>
            <person name="Ruckert C."/>
        </authorList>
    </citation>
    <scope>NUCLEOTIDE SEQUENCE</scope>
    <source>
        <strain evidence="2">JCM 4122</strain>
    </source>
</reference>
<evidence type="ECO:0000313" key="3">
    <source>
        <dbReference type="Proteomes" id="UP000632849"/>
    </source>
</evidence>
<reference evidence="2" key="2">
    <citation type="submission" date="2020-09" db="EMBL/GenBank/DDBJ databases">
        <authorList>
            <person name="Sun Q."/>
            <person name="Ohkuma M."/>
        </authorList>
    </citation>
    <scope>NUCLEOTIDE SEQUENCE</scope>
    <source>
        <strain evidence="2">JCM 4122</strain>
    </source>
</reference>
<dbReference type="Proteomes" id="UP000632849">
    <property type="component" value="Unassembled WGS sequence"/>
</dbReference>
<name>A0A919BR18_STRFL</name>
<evidence type="ECO:0000256" key="1">
    <source>
        <dbReference type="SAM" id="Phobius"/>
    </source>
</evidence>
<proteinExistence type="predicted"/>
<dbReference type="AlphaFoldDB" id="A0A919BR18"/>
<evidence type="ECO:0000313" key="2">
    <source>
        <dbReference type="EMBL" id="GHG04299.1"/>
    </source>
</evidence>
<keyword evidence="1" id="KW-0812">Transmembrane</keyword>
<feature type="transmembrane region" description="Helical" evidence="1">
    <location>
        <begin position="51"/>
        <end position="68"/>
    </location>
</feature>
<comment type="caution">
    <text evidence="2">The sequence shown here is derived from an EMBL/GenBank/DDBJ whole genome shotgun (WGS) entry which is preliminary data.</text>
</comment>
<organism evidence="2 3">
    <name type="scientific">Streptomyces filamentosus</name>
    <name type="common">Streptomyces roseosporus</name>
    <dbReference type="NCBI Taxonomy" id="67294"/>
    <lineage>
        <taxon>Bacteria</taxon>
        <taxon>Bacillati</taxon>
        <taxon>Actinomycetota</taxon>
        <taxon>Actinomycetes</taxon>
        <taxon>Kitasatosporales</taxon>
        <taxon>Streptomycetaceae</taxon>
        <taxon>Streptomyces</taxon>
    </lineage>
</organism>
<dbReference type="RefSeq" id="WP_190042332.1">
    <property type="nucleotide sequence ID" value="NZ_BNBE01000002.1"/>
</dbReference>
<feature type="transmembrane region" description="Helical" evidence="1">
    <location>
        <begin position="26"/>
        <end position="44"/>
    </location>
</feature>
<gene>
    <name evidence="2" type="ORF">GCM10017667_38470</name>
</gene>
<protein>
    <submittedName>
        <fullName evidence="2">Uncharacterized protein</fullName>
    </submittedName>
</protein>
<keyword evidence="3" id="KW-1185">Reference proteome</keyword>